<evidence type="ECO:0000256" key="4">
    <source>
        <dbReference type="ARBA" id="ARBA00022989"/>
    </source>
</evidence>
<name>A0A371NA96_9EURY</name>
<comment type="subcellular location">
    <subcellularLocation>
        <location evidence="8">Cell membrane</location>
        <topology evidence="8">Multi-pass membrane protein</topology>
    </subcellularLocation>
</comment>
<dbReference type="Pfam" id="PF02659">
    <property type="entry name" value="Mntp"/>
    <property type="match status" value="1"/>
</dbReference>
<dbReference type="HAMAP" id="MF_01521">
    <property type="entry name" value="MntP_pump"/>
    <property type="match status" value="1"/>
</dbReference>
<keyword evidence="2 8" id="KW-1003">Cell membrane</keyword>
<sequence length="184" mass="19965">MDLLSMVLIGVGLAMDAFSISVSRGLALHESETNYALISALSFGTFQAAMPVLGWVSGLEIQRLVSALAPWAAFILLLIIGLKMIYESLIMEEEEFIFSYRELLVLSIATSIDAFAVGVSFALLDISIWLPVIVIGLITFILSLAGSYIGERVGHIFENRLEAIGGLILILIGLKILLENVSFT</sequence>
<comment type="similarity">
    <text evidence="8">Belongs to the MntP (TC 9.B.29) family.</text>
</comment>
<feature type="transmembrane region" description="Helical" evidence="8">
    <location>
        <begin position="64"/>
        <end position="82"/>
    </location>
</feature>
<keyword evidence="5 8" id="KW-0406">Ion transport</keyword>
<keyword evidence="7 8" id="KW-0464">Manganese</keyword>
<keyword evidence="10" id="KW-1185">Reference proteome</keyword>
<reference evidence="9 10" key="1">
    <citation type="submission" date="2018-07" db="EMBL/GenBank/DDBJ databases">
        <title>Genomic Encyclopedia of Type Strains, Phase IV (KMG-IV): sequencing the most valuable type-strain genomes for metagenomic binning, comparative biology and taxonomic classification.</title>
        <authorList>
            <person name="Goeker M."/>
        </authorList>
    </citation>
    <scope>NUCLEOTIDE SEQUENCE [LARGE SCALE GENOMIC DNA]</scope>
    <source>
        <strain evidence="9 10">DSM 7466</strain>
    </source>
</reference>
<keyword evidence="4 8" id="KW-1133">Transmembrane helix</keyword>
<comment type="caution">
    <text evidence="9">The sequence shown here is derived from an EMBL/GenBank/DDBJ whole genome shotgun (WGS) entry which is preliminary data.</text>
</comment>
<keyword evidence="1 8" id="KW-0813">Transport</keyword>
<keyword evidence="3 8" id="KW-0812">Transmembrane</keyword>
<evidence type="ECO:0000313" key="9">
    <source>
        <dbReference type="EMBL" id="REE24627.1"/>
    </source>
</evidence>
<dbReference type="Proteomes" id="UP000256864">
    <property type="component" value="Unassembled WGS sequence"/>
</dbReference>
<dbReference type="InterPro" id="IPR003810">
    <property type="entry name" value="Mntp/YtaF"/>
</dbReference>
<dbReference type="GeneID" id="82298234"/>
<evidence type="ECO:0000313" key="10">
    <source>
        <dbReference type="Proteomes" id="UP000256864"/>
    </source>
</evidence>
<feature type="transmembrane region" description="Helical" evidence="8">
    <location>
        <begin position="103"/>
        <end position="122"/>
    </location>
</feature>
<dbReference type="PANTHER" id="PTHR35529">
    <property type="entry name" value="MANGANESE EFFLUX PUMP MNTP-RELATED"/>
    <property type="match status" value="1"/>
</dbReference>
<dbReference type="EMBL" id="QREL01000004">
    <property type="protein sequence ID" value="REE24627.1"/>
    <property type="molecule type" value="Genomic_DNA"/>
</dbReference>
<keyword evidence="6 8" id="KW-0472">Membrane</keyword>
<dbReference type="PANTHER" id="PTHR35529:SF1">
    <property type="entry name" value="MANGANESE EFFLUX PUMP MNTP-RELATED"/>
    <property type="match status" value="1"/>
</dbReference>
<proteinExistence type="inferred from homology"/>
<evidence type="ECO:0000256" key="1">
    <source>
        <dbReference type="ARBA" id="ARBA00022448"/>
    </source>
</evidence>
<dbReference type="RefSeq" id="WP_115892853.1">
    <property type="nucleotide sequence ID" value="NZ_QREL01000004.1"/>
</dbReference>
<evidence type="ECO:0000256" key="7">
    <source>
        <dbReference type="ARBA" id="ARBA00023211"/>
    </source>
</evidence>
<feature type="transmembrane region" description="Helical" evidence="8">
    <location>
        <begin position="128"/>
        <end position="149"/>
    </location>
</feature>
<evidence type="ECO:0000256" key="2">
    <source>
        <dbReference type="ARBA" id="ARBA00022475"/>
    </source>
</evidence>
<dbReference type="InterPro" id="IPR022929">
    <property type="entry name" value="Put_MntP"/>
</dbReference>
<dbReference type="AlphaFoldDB" id="A0A371NA96"/>
<evidence type="ECO:0000256" key="5">
    <source>
        <dbReference type="ARBA" id="ARBA00023065"/>
    </source>
</evidence>
<protein>
    <recommendedName>
        <fullName evidence="8">Putative manganese efflux pump MntP</fullName>
    </recommendedName>
</protein>
<evidence type="ECO:0000256" key="3">
    <source>
        <dbReference type="ARBA" id="ARBA00022692"/>
    </source>
</evidence>
<evidence type="ECO:0000256" key="8">
    <source>
        <dbReference type="HAMAP-Rule" id="MF_01521"/>
    </source>
</evidence>
<comment type="function">
    <text evidence="8">Probably functions as a manganese efflux pump.</text>
</comment>
<dbReference type="GO" id="GO:0005384">
    <property type="term" value="F:manganese ion transmembrane transporter activity"/>
    <property type="evidence" value="ECO:0007669"/>
    <property type="project" value="UniProtKB-UniRule"/>
</dbReference>
<evidence type="ECO:0000256" key="6">
    <source>
        <dbReference type="ARBA" id="ARBA00023136"/>
    </source>
</evidence>
<gene>
    <name evidence="8" type="primary">mntP</name>
    <name evidence="9" type="ORF">C7452_1735</name>
</gene>
<feature type="transmembrane region" description="Helical" evidence="8">
    <location>
        <begin position="161"/>
        <end position="178"/>
    </location>
</feature>
<dbReference type="GO" id="GO:0005886">
    <property type="term" value="C:plasma membrane"/>
    <property type="evidence" value="ECO:0007669"/>
    <property type="project" value="UniProtKB-SubCell"/>
</dbReference>
<feature type="transmembrane region" description="Helical" evidence="8">
    <location>
        <begin position="6"/>
        <end position="23"/>
    </location>
</feature>
<organism evidence="9 10">
    <name type="scientific">Methanothermobacter defluvii</name>
    <dbReference type="NCBI Taxonomy" id="49339"/>
    <lineage>
        <taxon>Archaea</taxon>
        <taxon>Methanobacteriati</taxon>
        <taxon>Methanobacteriota</taxon>
        <taxon>Methanomada group</taxon>
        <taxon>Methanobacteria</taxon>
        <taxon>Methanobacteriales</taxon>
        <taxon>Methanobacteriaceae</taxon>
        <taxon>Methanothermobacter</taxon>
    </lineage>
</organism>
<feature type="transmembrane region" description="Helical" evidence="8">
    <location>
        <begin position="35"/>
        <end position="58"/>
    </location>
</feature>
<accession>A0A371NA96</accession>